<dbReference type="InterPro" id="IPR027469">
    <property type="entry name" value="Cation_efflux_TMD_sf"/>
</dbReference>
<dbReference type="AlphaFoldDB" id="A0A5P6PG19"/>
<keyword evidence="5" id="KW-0862">Zinc</keyword>
<dbReference type="NCBIfam" id="TIGR01297">
    <property type="entry name" value="CDF"/>
    <property type="match status" value="1"/>
</dbReference>
<feature type="region of interest" description="Disordered" evidence="9">
    <location>
        <begin position="1"/>
        <end position="42"/>
    </location>
</feature>
<dbReference type="Pfam" id="PF01545">
    <property type="entry name" value="Cation_efflux"/>
    <property type="match status" value="1"/>
</dbReference>
<evidence type="ECO:0000259" key="11">
    <source>
        <dbReference type="Pfam" id="PF01545"/>
    </source>
</evidence>
<feature type="transmembrane region" description="Helical" evidence="10">
    <location>
        <begin position="53"/>
        <end position="74"/>
    </location>
</feature>
<protein>
    <submittedName>
        <fullName evidence="13">Cation transporter</fullName>
    </submittedName>
</protein>
<evidence type="ECO:0000256" key="1">
    <source>
        <dbReference type="ARBA" id="ARBA00004141"/>
    </source>
</evidence>
<evidence type="ECO:0000256" key="7">
    <source>
        <dbReference type="ARBA" id="ARBA00023065"/>
    </source>
</evidence>
<dbReference type="InterPro" id="IPR058533">
    <property type="entry name" value="Cation_efflux_TM"/>
</dbReference>
<dbReference type="SUPFAM" id="SSF161111">
    <property type="entry name" value="Cation efflux protein transmembrane domain-like"/>
    <property type="match status" value="1"/>
</dbReference>
<reference evidence="14" key="1">
    <citation type="submission" date="2019-10" db="EMBL/GenBank/DDBJ databases">
        <title>Complete Genome Sequence of Bradyrhizobium betae type strain PL7HG1T.</title>
        <authorList>
            <person name="Bromfield E.S.P."/>
            <person name="Cloutier S."/>
        </authorList>
    </citation>
    <scope>NUCLEOTIDE SEQUENCE [LARGE SCALE GENOMIC DNA]</scope>
    <source>
        <strain evidence="14">PL7HG1</strain>
    </source>
</reference>
<evidence type="ECO:0000256" key="5">
    <source>
        <dbReference type="ARBA" id="ARBA00022906"/>
    </source>
</evidence>
<dbReference type="EMBL" id="CP044543">
    <property type="protein sequence ID" value="QFI76814.1"/>
    <property type="molecule type" value="Genomic_DNA"/>
</dbReference>
<name>A0A5P6PG19_9BRAD</name>
<feature type="transmembrane region" description="Helical" evidence="10">
    <location>
        <begin position="116"/>
        <end position="140"/>
    </location>
</feature>
<feature type="domain" description="Cation efflux protein transmembrane" evidence="11">
    <location>
        <begin position="56"/>
        <end position="241"/>
    </location>
</feature>
<dbReference type="InterPro" id="IPR036837">
    <property type="entry name" value="Cation_efflux_CTD_sf"/>
</dbReference>
<accession>A0A5P6PG19</accession>
<evidence type="ECO:0000256" key="8">
    <source>
        <dbReference type="ARBA" id="ARBA00023136"/>
    </source>
</evidence>
<organism evidence="13 14">
    <name type="scientific">Bradyrhizobium betae</name>
    <dbReference type="NCBI Taxonomy" id="244734"/>
    <lineage>
        <taxon>Bacteria</taxon>
        <taxon>Pseudomonadati</taxon>
        <taxon>Pseudomonadota</taxon>
        <taxon>Alphaproteobacteria</taxon>
        <taxon>Hyphomicrobiales</taxon>
        <taxon>Nitrobacteraceae</taxon>
        <taxon>Bradyrhizobium</taxon>
    </lineage>
</organism>
<dbReference type="KEGG" id="bbet:F8237_33090"/>
<dbReference type="RefSeq" id="WP_028136440.1">
    <property type="nucleotide sequence ID" value="NZ_CP044543.1"/>
</dbReference>
<feature type="domain" description="Cation efflux protein cytoplasmic" evidence="12">
    <location>
        <begin position="249"/>
        <end position="323"/>
    </location>
</feature>
<keyword evidence="6 10" id="KW-1133">Transmembrane helix</keyword>
<evidence type="ECO:0000256" key="10">
    <source>
        <dbReference type="SAM" id="Phobius"/>
    </source>
</evidence>
<feature type="transmembrane region" description="Helical" evidence="10">
    <location>
        <begin position="220"/>
        <end position="237"/>
    </location>
</feature>
<dbReference type="PANTHER" id="PTHR11562:SF17">
    <property type="entry name" value="RE54080P-RELATED"/>
    <property type="match status" value="1"/>
</dbReference>
<feature type="compositionally biased region" description="Basic and acidic residues" evidence="9">
    <location>
        <begin position="25"/>
        <end position="40"/>
    </location>
</feature>
<dbReference type="GO" id="GO:0005886">
    <property type="term" value="C:plasma membrane"/>
    <property type="evidence" value="ECO:0007669"/>
    <property type="project" value="TreeGrafter"/>
</dbReference>
<proteinExistence type="inferred from homology"/>
<evidence type="ECO:0000256" key="6">
    <source>
        <dbReference type="ARBA" id="ARBA00022989"/>
    </source>
</evidence>
<feature type="transmembrane region" description="Helical" evidence="10">
    <location>
        <begin position="152"/>
        <end position="176"/>
    </location>
</feature>
<feature type="transmembrane region" description="Helical" evidence="10">
    <location>
        <begin position="188"/>
        <end position="214"/>
    </location>
</feature>
<keyword evidence="5" id="KW-0864">Zinc transport</keyword>
<evidence type="ECO:0000256" key="4">
    <source>
        <dbReference type="ARBA" id="ARBA00022692"/>
    </source>
</evidence>
<sequence>MSETGHRNAGPVGSTDHDHRHHDRHDHGADRHGHDHDHGGLGHVHAPASFGKAFAIGIGLNTALVAAEAVYGYLGNSTALMADAGHNLSDVLGLVVAWAASVASKRAPSGRFTYGLKGASILAALANAVFLLVATGAIGWESILRLYEPEPVAGLTVMVVAAIGIVVNGATAMLFASGRKGDINIQGAFLHMAGDAAVSAGVVASAALILWTGWLWLDPGMSLVICAVILWSTWSLLRGSVAMSLSAAPSGTDMEAVRSFLLQRPGVAKIHDLHIWPISTTETAITCHLVMPTGHPGDDFLMESARLLRTEHKIGHATLQIETDENNACALAPDDVV</sequence>
<keyword evidence="7" id="KW-0406">Ion transport</keyword>
<gene>
    <name evidence="13" type="ORF">F8237_33090</name>
</gene>
<dbReference type="GO" id="GO:0005385">
    <property type="term" value="F:zinc ion transmembrane transporter activity"/>
    <property type="evidence" value="ECO:0007669"/>
    <property type="project" value="TreeGrafter"/>
</dbReference>
<comment type="similarity">
    <text evidence="2">Belongs to the cation diffusion facilitator (CDF) transporter (TC 2.A.4) family. SLC30A subfamily.</text>
</comment>
<evidence type="ECO:0000256" key="3">
    <source>
        <dbReference type="ARBA" id="ARBA00022448"/>
    </source>
</evidence>
<keyword evidence="4 10" id="KW-0812">Transmembrane</keyword>
<evidence type="ECO:0000313" key="14">
    <source>
        <dbReference type="Proteomes" id="UP000325641"/>
    </source>
</evidence>
<dbReference type="OrthoDB" id="9809646at2"/>
<evidence type="ECO:0000313" key="13">
    <source>
        <dbReference type="EMBL" id="QFI76814.1"/>
    </source>
</evidence>
<comment type="subcellular location">
    <subcellularLocation>
        <location evidence="1">Membrane</location>
        <topology evidence="1">Multi-pass membrane protein</topology>
    </subcellularLocation>
</comment>
<dbReference type="Gene3D" id="1.20.1510.10">
    <property type="entry name" value="Cation efflux protein transmembrane domain"/>
    <property type="match status" value="1"/>
</dbReference>
<evidence type="ECO:0000256" key="9">
    <source>
        <dbReference type="SAM" id="MobiDB-lite"/>
    </source>
</evidence>
<dbReference type="Pfam" id="PF16916">
    <property type="entry name" value="ZT_dimer"/>
    <property type="match status" value="1"/>
</dbReference>
<dbReference type="SUPFAM" id="SSF160240">
    <property type="entry name" value="Cation efflux protein cytoplasmic domain-like"/>
    <property type="match status" value="1"/>
</dbReference>
<dbReference type="InterPro" id="IPR050681">
    <property type="entry name" value="CDF/SLC30A"/>
</dbReference>
<evidence type="ECO:0000259" key="12">
    <source>
        <dbReference type="Pfam" id="PF16916"/>
    </source>
</evidence>
<keyword evidence="8 10" id="KW-0472">Membrane</keyword>
<dbReference type="InterPro" id="IPR027470">
    <property type="entry name" value="Cation_efflux_CTD"/>
</dbReference>
<dbReference type="Proteomes" id="UP000325641">
    <property type="component" value="Chromosome"/>
</dbReference>
<dbReference type="PANTHER" id="PTHR11562">
    <property type="entry name" value="CATION EFFLUX PROTEIN/ ZINC TRANSPORTER"/>
    <property type="match status" value="1"/>
</dbReference>
<dbReference type="InterPro" id="IPR002524">
    <property type="entry name" value="Cation_efflux"/>
</dbReference>
<keyword evidence="3" id="KW-0813">Transport</keyword>
<evidence type="ECO:0000256" key="2">
    <source>
        <dbReference type="ARBA" id="ARBA00008873"/>
    </source>
</evidence>